<evidence type="ECO:0000313" key="3">
    <source>
        <dbReference type="Proteomes" id="UP000811255"/>
    </source>
</evidence>
<dbReference type="Proteomes" id="UP000811255">
    <property type="component" value="Unassembled WGS sequence"/>
</dbReference>
<feature type="chain" id="PRO_5046506077" description="Cytochrome c" evidence="1">
    <location>
        <begin position="25"/>
        <end position="159"/>
    </location>
</feature>
<keyword evidence="1" id="KW-0732">Signal</keyword>
<dbReference type="InterPro" id="IPR010980">
    <property type="entry name" value="Cyt_c/b562"/>
</dbReference>
<organism evidence="2 3">
    <name type="scientific">Croceibacterium selenioxidans</name>
    <dbReference type="NCBI Taxonomy" id="2838833"/>
    <lineage>
        <taxon>Bacteria</taxon>
        <taxon>Pseudomonadati</taxon>
        <taxon>Pseudomonadota</taxon>
        <taxon>Alphaproteobacteria</taxon>
        <taxon>Sphingomonadales</taxon>
        <taxon>Erythrobacteraceae</taxon>
        <taxon>Croceibacterium</taxon>
    </lineage>
</organism>
<reference evidence="2 3" key="1">
    <citation type="submission" date="2021-05" db="EMBL/GenBank/DDBJ databases">
        <title>Croceibacterium sp. LX-88 genome sequence.</title>
        <authorList>
            <person name="Luo X."/>
        </authorList>
    </citation>
    <scope>NUCLEOTIDE SEQUENCE [LARGE SCALE GENOMIC DNA]</scope>
    <source>
        <strain evidence="2 3">LX-88</strain>
    </source>
</reference>
<dbReference type="RefSeq" id="WP_214535774.1">
    <property type="nucleotide sequence ID" value="NZ_JAHFVK010000001.1"/>
</dbReference>
<feature type="signal peptide" evidence="1">
    <location>
        <begin position="1"/>
        <end position="24"/>
    </location>
</feature>
<dbReference type="EMBL" id="JAHFVK010000001">
    <property type="protein sequence ID" value="MBT2134436.1"/>
    <property type="molecule type" value="Genomic_DNA"/>
</dbReference>
<dbReference type="PROSITE" id="PS51257">
    <property type="entry name" value="PROKAR_LIPOPROTEIN"/>
    <property type="match status" value="1"/>
</dbReference>
<name>A0ABS5W3U8_9SPHN</name>
<accession>A0ABS5W3U8</accession>
<proteinExistence type="predicted"/>
<evidence type="ECO:0008006" key="4">
    <source>
        <dbReference type="Google" id="ProtNLM"/>
    </source>
</evidence>
<gene>
    <name evidence="2" type="ORF">KK137_08840</name>
</gene>
<sequence length="159" mass="16951">MNKAVIAATGATLLLGGCNQAAQAPEMTAQQLMAKEVQPTAEIYWNAVQFISDETGDHDVFPKTDAEWKAVQDAAVKLGKLGEQLKTPGFSEGRGQDWIQFSDSLIEVSKLAEQAAAERNTDKVFEVGGTIYSVCSACHQMYPPATGAGTEERPGDDAA</sequence>
<evidence type="ECO:0000313" key="2">
    <source>
        <dbReference type="EMBL" id="MBT2134436.1"/>
    </source>
</evidence>
<comment type="caution">
    <text evidence="2">The sequence shown here is derived from an EMBL/GenBank/DDBJ whole genome shotgun (WGS) entry which is preliminary data.</text>
</comment>
<dbReference type="SUPFAM" id="SSF47175">
    <property type="entry name" value="Cytochromes"/>
    <property type="match status" value="1"/>
</dbReference>
<protein>
    <recommendedName>
        <fullName evidence="4">Cytochrome c</fullName>
    </recommendedName>
</protein>
<keyword evidence="3" id="KW-1185">Reference proteome</keyword>
<evidence type="ECO:0000256" key="1">
    <source>
        <dbReference type="SAM" id="SignalP"/>
    </source>
</evidence>